<keyword evidence="1" id="KW-0812">Transmembrane</keyword>
<evidence type="ECO:0000313" key="2">
    <source>
        <dbReference type="EMBL" id="AGF93043.1"/>
    </source>
</evidence>
<proteinExistence type="predicted"/>
<accession>M1QAQ5</accession>
<name>M1QAQ5_9ZZZZ</name>
<keyword evidence="1" id="KW-0472">Membrane</keyword>
<feature type="transmembrane region" description="Helical" evidence="1">
    <location>
        <begin position="421"/>
        <end position="438"/>
    </location>
</feature>
<evidence type="ECO:0000256" key="1">
    <source>
        <dbReference type="SAM" id="Phobius"/>
    </source>
</evidence>
<protein>
    <submittedName>
        <fullName evidence="2">Membrane protein</fullName>
    </submittedName>
</protein>
<sequence length="462" mass="52861">MRKIFTITVIILLTFISLTPVVSGKANWKEGKVWSYKWTYDIEENKESLENSMKMTFSEIYGGNSTITFREISGGFAYLFYIEFQEKKDGQYIFTYEGGYYSQMKMDSDINITTGDDGLLQNKNITIQNNLNIEEMSIDFQGKLWAEQYSREYDELFGQTRELNTMGITKQTLNTTGKVNLTSRQKTQIKSNTTETETDMKTTLDTHWNLDLTLEYGEFLPWLPHLNKTYKNMPDDKNLGVKYRGNISGAYRSISEGGSYTSTSDQMLDEELDGMSSIEGTLKYNGSNKISKPSPVKNCPWLGEKILLFKSQDSNYLDMSYALSSTIGTKSVAKYNETQKFYTEYYLPQTGSTGQISCNSGVCSLPSTIDDIDEIGITSEYTEKNEVIAFRKDKKSYFSEQVGNIDSEDPSTYNLLQDYDYVLISILIAIVLVLAYYLRVKSSDDQQKNDDLKRDDIEEDLK</sequence>
<gene>
    <name evidence="2" type="ORF">FLSS-8_0013</name>
</gene>
<reference evidence="2" key="1">
    <citation type="journal article" date="2013" name="Syst. Appl. Microbiol.">
        <title>New insights into the archaeal diversity of a hypersaline microbial mat obtained by a metagenomic approach.</title>
        <authorList>
            <person name="Lopez-Lopez A."/>
            <person name="Richter M."/>
            <person name="Pena A."/>
            <person name="Tamames J."/>
            <person name="Rossello-Mora R."/>
        </authorList>
    </citation>
    <scope>NUCLEOTIDE SEQUENCE</scope>
</reference>
<dbReference type="EMBL" id="JX684080">
    <property type="protein sequence ID" value="AGF93043.1"/>
    <property type="molecule type" value="Genomic_DNA"/>
</dbReference>
<keyword evidence="1" id="KW-1133">Transmembrane helix</keyword>
<organism evidence="2">
    <name type="scientific">uncultured organism</name>
    <dbReference type="NCBI Taxonomy" id="155900"/>
    <lineage>
        <taxon>unclassified sequences</taxon>
        <taxon>environmental samples</taxon>
    </lineage>
</organism>
<dbReference type="AlphaFoldDB" id="M1QAQ5"/>